<protein>
    <recommendedName>
        <fullName evidence="4">N-acetyltransferase</fullName>
    </recommendedName>
</protein>
<proteinExistence type="predicted"/>
<evidence type="ECO:0000256" key="1">
    <source>
        <dbReference type="SAM" id="MobiDB-lite"/>
    </source>
</evidence>
<dbReference type="RefSeq" id="WP_344547395.1">
    <property type="nucleotide sequence ID" value="NZ_BAAATD010000013.1"/>
</dbReference>
<organism evidence="2 3">
    <name type="scientific">Actinomadura fulvescens</name>
    <dbReference type="NCBI Taxonomy" id="46160"/>
    <lineage>
        <taxon>Bacteria</taxon>
        <taxon>Bacillati</taxon>
        <taxon>Actinomycetota</taxon>
        <taxon>Actinomycetes</taxon>
        <taxon>Streptosporangiales</taxon>
        <taxon>Thermomonosporaceae</taxon>
        <taxon>Actinomadura</taxon>
    </lineage>
</organism>
<name>A0ABP6D0B2_9ACTN</name>
<evidence type="ECO:0000313" key="2">
    <source>
        <dbReference type="EMBL" id="GAA2628057.1"/>
    </source>
</evidence>
<sequence length="238" mass="26348">MSRQLALRMSPAVAFYQVDLAEAEELLIKWRHPLHLPDGDHPAGRPYTRPFGSLAFVMEDRGRHAAAIVLASTINPSVSKIHGWHRYNTVDLARIARSPDRRDQHCLRAVLRIARDYLVPHWIGRYPGWDARSAEMCGGRPQIAALVSTSLPGTPGHMYKFDGFIKIRESKGPKGGGHQNPSAANLIHDGARGLWAYRYPEPIRPDGNRRAGSGHRRRSSTPALAGTTGPHQTPGKDV</sequence>
<dbReference type="Proteomes" id="UP001501509">
    <property type="component" value="Unassembled WGS sequence"/>
</dbReference>
<keyword evidence="3" id="KW-1185">Reference proteome</keyword>
<evidence type="ECO:0000313" key="3">
    <source>
        <dbReference type="Proteomes" id="UP001501509"/>
    </source>
</evidence>
<evidence type="ECO:0008006" key="4">
    <source>
        <dbReference type="Google" id="ProtNLM"/>
    </source>
</evidence>
<reference evidence="3" key="1">
    <citation type="journal article" date="2019" name="Int. J. Syst. Evol. Microbiol.">
        <title>The Global Catalogue of Microorganisms (GCM) 10K type strain sequencing project: providing services to taxonomists for standard genome sequencing and annotation.</title>
        <authorList>
            <consortium name="The Broad Institute Genomics Platform"/>
            <consortium name="The Broad Institute Genome Sequencing Center for Infectious Disease"/>
            <person name="Wu L."/>
            <person name="Ma J."/>
        </authorList>
    </citation>
    <scope>NUCLEOTIDE SEQUENCE [LARGE SCALE GENOMIC DNA]</scope>
    <source>
        <strain evidence="3">JCM 6833</strain>
    </source>
</reference>
<comment type="caution">
    <text evidence="2">The sequence shown here is derived from an EMBL/GenBank/DDBJ whole genome shotgun (WGS) entry which is preliminary data.</text>
</comment>
<dbReference type="EMBL" id="BAAATD010000013">
    <property type="protein sequence ID" value="GAA2628057.1"/>
    <property type="molecule type" value="Genomic_DNA"/>
</dbReference>
<accession>A0ABP6D0B2</accession>
<feature type="region of interest" description="Disordered" evidence="1">
    <location>
        <begin position="202"/>
        <end position="238"/>
    </location>
</feature>
<gene>
    <name evidence="2" type="ORF">GCM10010411_76640</name>
</gene>